<keyword evidence="9" id="KW-1185">Reference proteome</keyword>
<dbReference type="Pfam" id="PF07690">
    <property type="entry name" value="MFS_1"/>
    <property type="match status" value="1"/>
</dbReference>
<keyword evidence="5 6" id="KW-0472">Membrane</keyword>
<dbReference type="InterPro" id="IPR020846">
    <property type="entry name" value="MFS_dom"/>
</dbReference>
<evidence type="ECO:0000256" key="4">
    <source>
        <dbReference type="ARBA" id="ARBA00022989"/>
    </source>
</evidence>
<evidence type="ECO:0000313" key="9">
    <source>
        <dbReference type="Proteomes" id="UP001149813"/>
    </source>
</evidence>
<dbReference type="InterPro" id="IPR036259">
    <property type="entry name" value="MFS_trans_sf"/>
</dbReference>
<name>A0A9W8CTI4_9FUNG</name>
<feature type="transmembrane region" description="Helical" evidence="6">
    <location>
        <begin position="282"/>
        <end position="304"/>
    </location>
</feature>
<feature type="transmembrane region" description="Helical" evidence="6">
    <location>
        <begin position="361"/>
        <end position="383"/>
    </location>
</feature>
<feature type="non-terminal residue" evidence="8">
    <location>
        <position position="1"/>
    </location>
</feature>
<evidence type="ECO:0000256" key="2">
    <source>
        <dbReference type="ARBA" id="ARBA00022448"/>
    </source>
</evidence>
<feature type="transmembrane region" description="Helical" evidence="6">
    <location>
        <begin position="390"/>
        <end position="410"/>
    </location>
</feature>
<feature type="domain" description="Major facilitator superfamily (MFS) profile" evidence="7">
    <location>
        <begin position="63"/>
        <end position="555"/>
    </location>
</feature>
<feature type="transmembrane region" description="Helical" evidence="6">
    <location>
        <begin position="97"/>
        <end position="115"/>
    </location>
</feature>
<comment type="caution">
    <text evidence="8">The sequence shown here is derived from an EMBL/GenBank/DDBJ whole genome shotgun (WGS) entry which is preliminary data.</text>
</comment>
<organism evidence="8 9">
    <name type="scientific">Coemansia erecta</name>
    <dbReference type="NCBI Taxonomy" id="147472"/>
    <lineage>
        <taxon>Eukaryota</taxon>
        <taxon>Fungi</taxon>
        <taxon>Fungi incertae sedis</taxon>
        <taxon>Zoopagomycota</taxon>
        <taxon>Kickxellomycotina</taxon>
        <taxon>Kickxellomycetes</taxon>
        <taxon>Kickxellales</taxon>
        <taxon>Kickxellaceae</taxon>
        <taxon>Coemansia</taxon>
    </lineage>
</organism>
<evidence type="ECO:0000256" key="5">
    <source>
        <dbReference type="ARBA" id="ARBA00023136"/>
    </source>
</evidence>
<dbReference type="Proteomes" id="UP001149813">
    <property type="component" value="Unassembled WGS sequence"/>
</dbReference>
<keyword evidence="3 6" id="KW-0812">Transmembrane</keyword>
<evidence type="ECO:0000256" key="6">
    <source>
        <dbReference type="SAM" id="Phobius"/>
    </source>
</evidence>
<feature type="transmembrane region" description="Helical" evidence="6">
    <location>
        <begin position="416"/>
        <end position="440"/>
    </location>
</feature>
<dbReference type="AlphaFoldDB" id="A0A9W8CTI4"/>
<dbReference type="EMBL" id="JANBOJ010000076">
    <property type="protein sequence ID" value="KAJ1723208.1"/>
    <property type="molecule type" value="Genomic_DNA"/>
</dbReference>
<feature type="transmembrane region" description="Helical" evidence="6">
    <location>
        <begin position="532"/>
        <end position="550"/>
    </location>
</feature>
<feature type="transmembrane region" description="Helical" evidence="6">
    <location>
        <begin position="256"/>
        <end position="276"/>
    </location>
</feature>
<dbReference type="SUPFAM" id="SSF103473">
    <property type="entry name" value="MFS general substrate transporter"/>
    <property type="match status" value="1"/>
</dbReference>
<feature type="transmembrane region" description="Helical" evidence="6">
    <location>
        <begin position="316"/>
        <end position="349"/>
    </location>
</feature>
<dbReference type="OrthoDB" id="419537at2759"/>
<dbReference type="GO" id="GO:0005886">
    <property type="term" value="C:plasma membrane"/>
    <property type="evidence" value="ECO:0007669"/>
    <property type="project" value="TreeGrafter"/>
</dbReference>
<dbReference type="InterPro" id="IPR011701">
    <property type="entry name" value="MFS"/>
</dbReference>
<feature type="transmembrane region" description="Helical" evidence="6">
    <location>
        <begin position="149"/>
        <end position="174"/>
    </location>
</feature>
<gene>
    <name evidence="8" type="ORF">LPJ53_002420</name>
</gene>
<feature type="transmembrane region" description="Helical" evidence="6">
    <location>
        <begin position="186"/>
        <end position="208"/>
    </location>
</feature>
<dbReference type="PROSITE" id="PS50850">
    <property type="entry name" value="MFS"/>
    <property type="match status" value="1"/>
</dbReference>
<dbReference type="GO" id="GO:0012505">
    <property type="term" value="C:endomembrane system"/>
    <property type="evidence" value="ECO:0007669"/>
    <property type="project" value="UniProtKB-SubCell"/>
</dbReference>
<feature type="transmembrane region" description="Helical" evidence="6">
    <location>
        <begin position="452"/>
        <end position="475"/>
    </location>
</feature>
<evidence type="ECO:0000313" key="8">
    <source>
        <dbReference type="EMBL" id="KAJ1723208.1"/>
    </source>
</evidence>
<feature type="transmembrane region" description="Helical" evidence="6">
    <location>
        <begin position="214"/>
        <end position="236"/>
    </location>
</feature>
<evidence type="ECO:0000259" key="7">
    <source>
        <dbReference type="PROSITE" id="PS50850"/>
    </source>
</evidence>
<dbReference type="PANTHER" id="PTHR23501">
    <property type="entry name" value="MAJOR FACILITATOR SUPERFAMILY"/>
    <property type="match status" value="1"/>
</dbReference>
<keyword evidence="4 6" id="KW-1133">Transmembrane helix</keyword>
<protein>
    <recommendedName>
        <fullName evidence="7">Major facilitator superfamily (MFS) profile domain-containing protein</fullName>
    </recommendedName>
</protein>
<accession>A0A9W8CTI4</accession>
<keyword evidence="2" id="KW-0813">Transport</keyword>
<dbReference type="PANTHER" id="PTHR23501:SF191">
    <property type="entry name" value="VACUOLAR BASIC AMINO ACID TRANSPORTER 4"/>
    <property type="match status" value="1"/>
</dbReference>
<sequence length="573" mass="60749">SLVAKEFAGAAGLEQGYSSRGSYASSDRTPLSTDHIYAGSSSSHCKAKDTHVKRPSSIRLGLSFIGLFFTIFLSGLDQTVTSTILTRIADDFRSLDRIEWVPTIFMLCSTCLNIISGRVADVFGRFSVLMFSLVAFVAGAVLSASSQSIVVFIVARGISGIACGGMLNLSIIIISDIVPIERRGKYLGFLQICFGASNAAGPLIGGLFADRFNWRAAFFADMIMGVVTIVFLAAVLRLPKPASQVGWKTGVRNLDYVGVCTIITSISLLIVGLNMGGTMQSWSSPATIGCIVSGCVLLGVFVGVELRLPRLPLVPMWIFTVPNLVVTFAVTFLCGMTMFSIIFFMPVYFSAVYGANAMRAGLLVLPFGISLSISSFGSGYFMSKMTMYRLFLRMGPAIMALGVLLLALLSGKTTQLAQAALLVIPGIGMGNVIVANVIAAQASTAPQLLATITPLCEFFLSIGGVIGVAIFGAVYRNRLSDILAANSVGASAAAQAVIDEARKNVSVVYTANVSDPLRTMVADAYVGSMRQAFWVLLPFLGLAFIASLFLQKTPSPKAAAQSDDFLPELASPV</sequence>
<dbReference type="Gene3D" id="1.20.1250.20">
    <property type="entry name" value="MFS general substrate transporter like domains"/>
    <property type="match status" value="2"/>
</dbReference>
<feature type="transmembrane region" description="Helical" evidence="6">
    <location>
        <begin position="122"/>
        <end position="143"/>
    </location>
</feature>
<evidence type="ECO:0000256" key="1">
    <source>
        <dbReference type="ARBA" id="ARBA00004127"/>
    </source>
</evidence>
<comment type="subcellular location">
    <subcellularLocation>
        <location evidence="1">Endomembrane system</location>
        <topology evidence="1">Multi-pass membrane protein</topology>
    </subcellularLocation>
</comment>
<reference evidence="8" key="1">
    <citation type="submission" date="2022-07" db="EMBL/GenBank/DDBJ databases">
        <title>Phylogenomic reconstructions and comparative analyses of Kickxellomycotina fungi.</title>
        <authorList>
            <person name="Reynolds N.K."/>
            <person name="Stajich J.E."/>
            <person name="Barry K."/>
            <person name="Grigoriev I.V."/>
            <person name="Crous P."/>
            <person name="Smith M.E."/>
        </authorList>
    </citation>
    <scope>NUCLEOTIDE SEQUENCE</scope>
    <source>
        <strain evidence="8">NBRC 32514</strain>
    </source>
</reference>
<evidence type="ECO:0000256" key="3">
    <source>
        <dbReference type="ARBA" id="ARBA00022692"/>
    </source>
</evidence>
<dbReference type="GO" id="GO:0022857">
    <property type="term" value="F:transmembrane transporter activity"/>
    <property type="evidence" value="ECO:0007669"/>
    <property type="project" value="InterPro"/>
</dbReference>
<proteinExistence type="predicted"/>
<feature type="transmembrane region" description="Helical" evidence="6">
    <location>
        <begin position="58"/>
        <end position="77"/>
    </location>
</feature>